<dbReference type="InterPro" id="IPR041122">
    <property type="entry name" value="RecJ_OB"/>
</dbReference>
<dbReference type="GO" id="GO:0006281">
    <property type="term" value="P:DNA repair"/>
    <property type="evidence" value="ECO:0007669"/>
    <property type="project" value="InterPro"/>
</dbReference>
<dbReference type="OrthoDB" id="9809852at2"/>
<dbReference type="Pfam" id="PF02272">
    <property type="entry name" value="DHHA1"/>
    <property type="match status" value="1"/>
</dbReference>
<organism evidence="10 11">
    <name type="scientific">Aliicoccus persicus</name>
    <dbReference type="NCBI Taxonomy" id="930138"/>
    <lineage>
        <taxon>Bacteria</taxon>
        <taxon>Bacillati</taxon>
        <taxon>Bacillota</taxon>
        <taxon>Bacilli</taxon>
        <taxon>Bacillales</taxon>
        <taxon>Staphylococcaceae</taxon>
        <taxon>Aliicoccus</taxon>
    </lineage>
</organism>
<dbReference type="SUPFAM" id="SSF64182">
    <property type="entry name" value="DHH phosphoesterases"/>
    <property type="match status" value="1"/>
</dbReference>
<feature type="domain" description="RecJ OB" evidence="9">
    <location>
        <begin position="440"/>
        <end position="544"/>
    </location>
</feature>
<dbReference type="Pfam" id="PF10141">
    <property type="entry name" value="ssDNA-exonuc_C"/>
    <property type="match status" value="1"/>
</dbReference>
<feature type="domain" description="DHHA1" evidence="7">
    <location>
        <begin position="336"/>
        <end position="428"/>
    </location>
</feature>
<evidence type="ECO:0000259" key="6">
    <source>
        <dbReference type="Pfam" id="PF01368"/>
    </source>
</evidence>
<name>A0A662Z2S8_9STAP</name>
<dbReference type="Pfam" id="PF17768">
    <property type="entry name" value="RecJ_OB"/>
    <property type="match status" value="1"/>
</dbReference>
<evidence type="ECO:0000259" key="7">
    <source>
        <dbReference type="Pfam" id="PF02272"/>
    </source>
</evidence>
<evidence type="ECO:0000256" key="1">
    <source>
        <dbReference type="ARBA" id="ARBA00005915"/>
    </source>
</evidence>
<dbReference type="NCBIfam" id="TIGR00644">
    <property type="entry name" value="recJ"/>
    <property type="match status" value="1"/>
</dbReference>
<accession>A0A662Z2S8</accession>
<evidence type="ECO:0000256" key="3">
    <source>
        <dbReference type="ARBA" id="ARBA00022722"/>
    </source>
</evidence>
<comment type="similarity">
    <text evidence="1">Belongs to the RecJ family.</text>
</comment>
<dbReference type="PANTHER" id="PTHR30255">
    <property type="entry name" value="SINGLE-STRANDED-DNA-SPECIFIC EXONUCLEASE RECJ"/>
    <property type="match status" value="1"/>
</dbReference>
<dbReference type="InterPro" id="IPR038763">
    <property type="entry name" value="DHH_sf"/>
</dbReference>
<reference evidence="10 11" key="1">
    <citation type="submission" date="2016-10" db="EMBL/GenBank/DDBJ databases">
        <authorList>
            <person name="Varghese N."/>
            <person name="Submissions S."/>
        </authorList>
    </citation>
    <scope>NUCLEOTIDE SEQUENCE [LARGE SCALE GENOMIC DNA]</scope>
    <source>
        <strain evidence="10 11">IBRC-M10081</strain>
    </source>
</reference>
<dbReference type="AlphaFoldDB" id="A0A662Z2S8"/>
<dbReference type="Gene3D" id="3.90.1640.30">
    <property type="match status" value="1"/>
</dbReference>
<keyword evidence="5 10" id="KW-0269">Exonuclease</keyword>
<dbReference type="InterPro" id="IPR018779">
    <property type="entry name" value="RecJ_C"/>
</dbReference>
<evidence type="ECO:0000256" key="5">
    <source>
        <dbReference type="ARBA" id="ARBA00022839"/>
    </source>
</evidence>
<dbReference type="GO" id="GO:0006310">
    <property type="term" value="P:DNA recombination"/>
    <property type="evidence" value="ECO:0007669"/>
    <property type="project" value="InterPro"/>
</dbReference>
<dbReference type="InterPro" id="IPR003156">
    <property type="entry name" value="DHHA1_dom"/>
</dbReference>
<dbReference type="Proteomes" id="UP000243605">
    <property type="component" value="Unassembled WGS sequence"/>
</dbReference>
<dbReference type="InterPro" id="IPR051673">
    <property type="entry name" value="SSDNA_exonuclease_RecJ"/>
</dbReference>
<feature type="domain" description="Single-stranded-DNA-specific exonuclease RecJ C-terminal" evidence="8">
    <location>
        <begin position="551"/>
        <end position="742"/>
    </location>
</feature>
<dbReference type="GO" id="GO:0008409">
    <property type="term" value="F:5'-3' exonuclease activity"/>
    <property type="evidence" value="ECO:0007669"/>
    <property type="project" value="InterPro"/>
</dbReference>
<dbReference type="InterPro" id="IPR001667">
    <property type="entry name" value="DDH_dom"/>
</dbReference>
<evidence type="ECO:0000259" key="9">
    <source>
        <dbReference type="Pfam" id="PF17768"/>
    </source>
</evidence>
<evidence type="ECO:0000313" key="11">
    <source>
        <dbReference type="Proteomes" id="UP000243605"/>
    </source>
</evidence>
<evidence type="ECO:0000256" key="4">
    <source>
        <dbReference type="ARBA" id="ARBA00022801"/>
    </source>
</evidence>
<dbReference type="InterPro" id="IPR004610">
    <property type="entry name" value="RecJ"/>
</dbReference>
<dbReference type="RefSeq" id="WP_091473632.1">
    <property type="nucleotide sequence ID" value="NZ_FOIT01000001.1"/>
</dbReference>
<keyword evidence="3" id="KW-0540">Nuclease</keyword>
<sequence length="749" mass="84771">MQQSKFEWRQREKKGSISPELIKQFSLDPLEVTILENRGILTEEQLNRIMNPKFYDSECLYNIEEIIEVIQYHVDTQSDILIYGDFDADGIISTTLLYKNLRTLTDHMSYFIPNRLEEGYGPSEVGLQKSEAFDKNLVIFVDNGVAAIDKIEELRMSDIDVIVIDHHQFKDVLPNAHILHPAHPEGDYPFQQLCAAAVVYKLLDAMNLANDDDLMLAGIATVTDLVPMIDENKAFVKAAIKLLNQSAHRSIAQLLKASGHSGVIDEEIIGYSIGPRLNATGRLGAAEIGVELLLETDTSQLTEYAIEIEETNKQRKHLVEEISAEAMNAVDASDDILVVYNDAWHHGVLGIVASKISEHFGKPAIVLSLKDDVYVGSGRSIEGFNLYEQINQVKDLLVHFGGHEQALGVSVHQGEIESFKSTLNDHVAKLYLKLKPLKMIDIKLNSELVTLKTYEKFLRLKPFGQGFGIPIVLAHDVKIGEIKRVGKDRSHIKMQFPELNMGVIGFGFGDLKDELSVHDTAHFIGTLNINHFNQNRTLQMNLLDSRIDHVQIIDMRAKHNQNFDMIDKEEAVFLIDVDKKKLGDNYYYYGEKIPFTLNTLVLRDLPSDLDALEQSLRGCYVSKLVVLFHQQTELYFTGLPTEAKIIEVDEIIGNAKDGSIDLKVHAPHLAKRVDVSMKEIKMIIDILEDLKRIHLAHAIINLGDRQTLLDINDSILYNKLVRQLHSESQLKMITSEELKTYLRELLQVR</sequence>
<dbReference type="Pfam" id="PF01368">
    <property type="entry name" value="DHH"/>
    <property type="match status" value="1"/>
</dbReference>
<evidence type="ECO:0000259" key="8">
    <source>
        <dbReference type="Pfam" id="PF10141"/>
    </source>
</evidence>
<dbReference type="EMBL" id="FOIT01000001">
    <property type="protein sequence ID" value="SEV85831.1"/>
    <property type="molecule type" value="Genomic_DNA"/>
</dbReference>
<evidence type="ECO:0000313" key="10">
    <source>
        <dbReference type="EMBL" id="SEV85831.1"/>
    </source>
</evidence>
<dbReference type="Gene3D" id="3.10.310.30">
    <property type="match status" value="1"/>
</dbReference>
<protein>
    <recommendedName>
        <fullName evidence="2">Single-stranded-DNA-specific exonuclease RecJ</fullName>
    </recommendedName>
</protein>
<keyword evidence="4" id="KW-0378">Hydrolase</keyword>
<dbReference type="GO" id="GO:0003676">
    <property type="term" value="F:nucleic acid binding"/>
    <property type="evidence" value="ECO:0007669"/>
    <property type="project" value="InterPro"/>
</dbReference>
<dbReference type="PANTHER" id="PTHR30255:SF2">
    <property type="entry name" value="SINGLE-STRANDED-DNA-SPECIFIC EXONUCLEASE RECJ"/>
    <property type="match status" value="1"/>
</dbReference>
<feature type="domain" description="DDH" evidence="6">
    <location>
        <begin position="80"/>
        <end position="209"/>
    </location>
</feature>
<evidence type="ECO:0000256" key="2">
    <source>
        <dbReference type="ARBA" id="ARBA00019841"/>
    </source>
</evidence>
<keyword evidence="11" id="KW-1185">Reference proteome</keyword>
<proteinExistence type="inferred from homology"/>
<gene>
    <name evidence="10" type="ORF">SAMN05192557_0533</name>
</gene>